<dbReference type="SMART" id="SM01234">
    <property type="entry name" value="Haemolytic"/>
    <property type="match status" value="1"/>
</dbReference>
<sequence>MEKSVDNFNIDAMQLNVDEKLRPSLERKLTGTTRMDAAIGQLPIPKSPLPITMAVMLLRGYRKLRPKSIGNRCVFEPSCSHYSELAIRQNGLVKGVRLTAGRLLRCRPNAGGLDLSCQKEQSCNTK</sequence>
<name>A0ABQ3B2E5_9GAMM</name>
<dbReference type="PANTHER" id="PTHR33383:SF1">
    <property type="entry name" value="MEMBRANE PROTEIN INSERTION EFFICIENCY FACTOR-RELATED"/>
    <property type="match status" value="1"/>
</dbReference>
<dbReference type="EMBL" id="BMYZ01000002">
    <property type="protein sequence ID" value="GGY76561.1"/>
    <property type="molecule type" value="Genomic_DNA"/>
</dbReference>
<evidence type="ECO:0000313" key="1">
    <source>
        <dbReference type="EMBL" id="GGY76561.1"/>
    </source>
</evidence>
<reference evidence="2" key="1">
    <citation type="journal article" date="2019" name="Int. J. Syst. Evol. Microbiol.">
        <title>The Global Catalogue of Microorganisms (GCM) 10K type strain sequencing project: providing services to taxonomists for standard genome sequencing and annotation.</title>
        <authorList>
            <consortium name="The Broad Institute Genomics Platform"/>
            <consortium name="The Broad Institute Genome Sequencing Center for Infectious Disease"/>
            <person name="Wu L."/>
            <person name="Ma J."/>
        </authorList>
    </citation>
    <scope>NUCLEOTIDE SEQUENCE [LARGE SCALE GENOMIC DNA]</scope>
    <source>
        <strain evidence="2">KCTC 32239</strain>
    </source>
</reference>
<organism evidence="1 2">
    <name type="scientific">Cellvibrio zantedeschiae</name>
    <dbReference type="NCBI Taxonomy" id="1237077"/>
    <lineage>
        <taxon>Bacteria</taxon>
        <taxon>Pseudomonadati</taxon>
        <taxon>Pseudomonadota</taxon>
        <taxon>Gammaproteobacteria</taxon>
        <taxon>Cellvibrionales</taxon>
        <taxon>Cellvibrionaceae</taxon>
        <taxon>Cellvibrio</taxon>
    </lineage>
</organism>
<evidence type="ECO:0000313" key="2">
    <source>
        <dbReference type="Proteomes" id="UP000619761"/>
    </source>
</evidence>
<accession>A0ABQ3B2E5</accession>
<gene>
    <name evidence="1" type="ORF">GCM10011613_21300</name>
</gene>
<dbReference type="PANTHER" id="PTHR33383">
    <property type="entry name" value="MEMBRANE PROTEIN INSERTION EFFICIENCY FACTOR-RELATED"/>
    <property type="match status" value="1"/>
</dbReference>
<protein>
    <recommendedName>
        <fullName evidence="3">Membrane protein insertion efficiency factor</fullName>
    </recommendedName>
</protein>
<dbReference type="NCBIfam" id="TIGR00278">
    <property type="entry name" value="membrane protein insertion efficiency factor YidD"/>
    <property type="match status" value="1"/>
</dbReference>
<dbReference type="Proteomes" id="UP000619761">
    <property type="component" value="Unassembled WGS sequence"/>
</dbReference>
<dbReference type="InterPro" id="IPR002696">
    <property type="entry name" value="Membr_insert_effic_factor_YidD"/>
</dbReference>
<evidence type="ECO:0008006" key="3">
    <source>
        <dbReference type="Google" id="ProtNLM"/>
    </source>
</evidence>
<comment type="caution">
    <text evidence="1">The sequence shown here is derived from an EMBL/GenBank/DDBJ whole genome shotgun (WGS) entry which is preliminary data.</text>
</comment>
<dbReference type="Pfam" id="PF01809">
    <property type="entry name" value="YidD"/>
    <property type="match status" value="1"/>
</dbReference>
<keyword evidence="2" id="KW-1185">Reference proteome</keyword>
<proteinExistence type="predicted"/>